<dbReference type="RefSeq" id="WP_220806684.1">
    <property type="nucleotide sequence ID" value="NZ_BPMK01000002.1"/>
</dbReference>
<reference evidence="3 4" key="1">
    <citation type="journal article" date="2022" name="Int. J. Syst. Evol. Microbiol.">
        <title>Noviherbaspirillum aridicola sp. nov., isolated from an arid soil in Pakistan.</title>
        <authorList>
            <person name="Khan I.U."/>
            <person name="Saqib M."/>
            <person name="Amin A."/>
            <person name="Hussain F."/>
            <person name="Li L."/>
            <person name="Liu Y.H."/>
            <person name="Fang B.Z."/>
            <person name="Ahmed I."/>
            <person name="Li W.J."/>
        </authorList>
    </citation>
    <scope>NUCLEOTIDE SEQUENCE [LARGE SCALE GENOMIC DNA]</scope>
    <source>
        <strain evidence="3 4">NCCP-691</strain>
    </source>
</reference>
<dbReference type="EMBL" id="BPMK01000002">
    <property type="protein sequence ID" value="GIZ50508.1"/>
    <property type="molecule type" value="Genomic_DNA"/>
</dbReference>
<evidence type="ECO:0000313" key="4">
    <source>
        <dbReference type="Proteomes" id="UP000887222"/>
    </source>
</evidence>
<gene>
    <name evidence="3" type="ORF">NCCP691_05220</name>
</gene>
<feature type="chain" id="PRO_5046853177" description="DUF4352 domain-containing protein" evidence="2">
    <location>
        <begin position="28"/>
        <end position="190"/>
    </location>
</feature>
<accession>A0ABQ4Q033</accession>
<sequence length="190" mass="20103">MKTNLIPALFAAAVLLAACGKEEPAPAAPAAAAPADMPAVATKTLGTIDTDSYSLTLHRAISFTPKTDALGLLKTREGHRYVVLDIGVTNKGKEPLEMGTILLFSKVTDKNGKSYGGNLGALTAYTIDHPDPKHQDAYDAVLSMEFPAGATHRAVVLGLELPQDVKELVFSAPVRADMNAEMKQIGFTLD</sequence>
<comment type="caution">
    <text evidence="3">The sequence shown here is derived from an EMBL/GenBank/DDBJ whole genome shotgun (WGS) entry which is preliminary data.</text>
</comment>
<keyword evidence="1 2" id="KW-0732">Signal</keyword>
<dbReference type="PROSITE" id="PS51257">
    <property type="entry name" value="PROKAR_LIPOPROTEIN"/>
    <property type="match status" value="1"/>
</dbReference>
<dbReference type="Proteomes" id="UP000887222">
    <property type="component" value="Unassembled WGS sequence"/>
</dbReference>
<proteinExistence type="predicted"/>
<evidence type="ECO:0000256" key="2">
    <source>
        <dbReference type="SAM" id="SignalP"/>
    </source>
</evidence>
<protein>
    <recommendedName>
        <fullName evidence="5">DUF4352 domain-containing protein</fullName>
    </recommendedName>
</protein>
<dbReference type="Gene3D" id="2.60.40.1240">
    <property type="match status" value="1"/>
</dbReference>
<dbReference type="InterPro" id="IPR029050">
    <property type="entry name" value="Immunoprotect_excell_Ig-like"/>
</dbReference>
<keyword evidence="4" id="KW-1185">Reference proteome</keyword>
<name>A0ABQ4Q033_9BURK</name>
<evidence type="ECO:0000256" key="1">
    <source>
        <dbReference type="ARBA" id="ARBA00022729"/>
    </source>
</evidence>
<evidence type="ECO:0000313" key="3">
    <source>
        <dbReference type="EMBL" id="GIZ50508.1"/>
    </source>
</evidence>
<organism evidence="3 4">
    <name type="scientific">Noviherbaspirillum aridicola</name>
    <dbReference type="NCBI Taxonomy" id="2849687"/>
    <lineage>
        <taxon>Bacteria</taxon>
        <taxon>Pseudomonadati</taxon>
        <taxon>Pseudomonadota</taxon>
        <taxon>Betaproteobacteria</taxon>
        <taxon>Burkholderiales</taxon>
        <taxon>Oxalobacteraceae</taxon>
        <taxon>Noviherbaspirillum</taxon>
    </lineage>
</organism>
<evidence type="ECO:0008006" key="5">
    <source>
        <dbReference type="Google" id="ProtNLM"/>
    </source>
</evidence>
<feature type="signal peptide" evidence="2">
    <location>
        <begin position="1"/>
        <end position="27"/>
    </location>
</feature>